<evidence type="ECO:0000313" key="1">
    <source>
        <dbReference type="EMBL" id="AXU41358.1"/>
    </source>
</evidence>
<name>A0A346TP68_STAPS</name>
<sequence length="55" mass="6362">MITRENIKEILNCSDAYVNCILKWAQGDEKKLVDLINTKLKERSIRPAMTILEVV</sequence>
<dbReference type="AlphaFoldDB" id="A0A346TP68"/>
<reference evidence="1" key="1">
    <citation type="submission" date="2018-04" db="EMBL/GenBank/DDBJ databases">
        <title>Whole genome sequencing of Staphylococcus pseudintermedius isolates from dogs.</title>
        <authorList>
            <person name="Bryan L.K."/>
            <person name="Little S.V."/>
            <person name="Hillhouse A."/>
            <person name="Lawhon S.D."/>
        </authorList>
    </citation>
    <scope>NUCLEOTIDE SEQUENCE</scope>
    <source>
        <strain evidence="1">TAMU 49_044</strain>
    </source>
</reference>
<accession>A0A346TP68</accession>
<proteinExistence type="predicted"/>
<organism evidence="1">
    <name type="scientific">Staphylococcus pseudintermedius</name>
    <dbReference type="NCBI Taxonomy" id="283734"/>
    <lineage>
        <taxon>Bacteria</taxon>
        <taxon>Bacillati</taxon>
        <taxon>Bacillota</taxon>
        <taxon>Bacilli</taxon>
        <taxon>Bacillales</taxon>
        <taxon>Staphylococcaceae</taxon>
        <taxon>Staphylococcus</taxon>
        <taxon>Staphylococcus intermedius group</taxon>
    </lineage>
</organism>
<dbReference type="EMBL" id="MH179303">
    <property type="protein sequence ID" value="AXU41358.1"/>
    <property type="molecule type" value="Genomic_DNA"/>
</dbReference>
<protein>
    <submittedName>
        <fullName evidence="1">Uncharacterized protein</fullName>
    </submittedName>
</protein>